<evidence type="ECO:0000256" key="1">
    <source>
        <dbReference type="ARBA" id="ARBA00001922"/>
    </source>
</evidence>
<dbReference type="GO" id="GO:0031419">
    <property type="term" value="F:cobalamin binding"/>
    <property type="evidence" value="ECO:0007669"/>
    <property type="project" value="UniProtKB-KW"/>
</dbReference>
<dbReference type="SUPFAM" id="SSF51703">
    <property type="entry name" value="Cobalamin (vitamin B12)-dependent enzymes"/>
    <property type="match status" value="1"/>
</dbReference>
<dbReference type="EMBL" id="AP011801">
    <property type="protein sequence ID" value="BAL58649.1"/>
    <property type="molecule type" value="Genomic_DNA"/>
</dbReference>
<dbReference type="Pfam" id="PF02310">
    <property type="entry name" value="B12-binding"/>
    <property type="match status" value="1"/>
</dbReference>
<dbReference type="AlphaFoldDB" id="H5SRD2"/>
<dbReference type="Gene3D" id="3.20.20.240">
    <property type="entry name" value="Methylmalonyl-CoA mutase"/>
    <property type="match status" value="1"/>
</dbReference>
<evidence type="ECO:0000256" key="3">
    <source>
        <dbReference type="ARBA" id="ARBA00023235"/>
    </source>
</evidence>
<reference evidence="6" key="2">
    <citation type="journal article" date="2012" name="PLoS ONE">
        <title>A Deeply Branching Thermophilic Bacterium with an Ancient Acetyl-CoA Pathway Dominates a Subsurface Ecosystem.</title>
        <authorList>
            <person name="Takami H."/>
            <person name="Noguchi H."/>
            <person name="Takaki Y."/>
            <person name="Uchiyama I."/>
            <person name="Toyoda A."/>
            <person name="Nishi S."/>
            <person name="Chee G.-J."/>
            <person name="Arai W."/>
            <person name="Nunoura T."/>
            <person name="Itoh T."/>
            <person name="Hattori M."/>
            <person name="Takai K."/>
        </authorList>
    </citation>
    <scope>NUCLEOTIDE SEQUENCE</scope>
</reference>
<dbReference type="InterPro" id="IPR036724">
    <property type="entry name" value="Cobalamin-bd_sf"/>
</dbReference>
<dbReference type="GO" id="GO:0016853">
    <property type="term" value="F:isomerase activity"/>
    <property type="evidence" value="ECO:0007669"/>
    <property type="project" value="UniProtKB-KW"/>
</dbReference>
<feature type="domain" description="B12-binding" evidence="5">
    <location>
        <begin position="1"/>
        <end position="130"/>
    </location>
</feature>
<sequence>MRTVLAGALGEDAHVAGVASFLRLAEEVGWRTIYLGPAVPIERFVESIREHNPDLVAVSYRLTPETGEALLKKFIEAVRQAGLAQRRFVFGGTPPLAERARRLEFFERCFSGEEPVEEIIAYLKGELWQGTTEKDFPQTFVERLAWKKPFPLIRHHYGRPTVEETIEGIRQIAQARVLDVISLGIDQDAQENFFHPERQDPRRKGAGGVPVRTPEEYRALYQASRCGNYPLMRAYSGTDDQLKLAQLYVETFNNAWCATSIFWFNQLDRRGPLGLEDSIRVHQELMRWHGARNIPVEVNEPHHWGMRDAPDVIYVVTSFLSAYNAKAMGVRDYIAQYMFNSPAGLSDRMDLAKILACIELAESLADENFRVYRQARTGLLSYPVDPDAARGHLAASVYLQMAIKPHIVHVVGATEAHHATTAQELIESVKIARRAIENALRGAPDMTADPVVQRRKNELIREAQITLEAIKKCAGPDVPDPWTDPATLGRAVRVGILDAPHLQGSPIAKGQIVTQIIDGMCLAVDPKTGRPISEAERLAQLGIRV</sequence>
<dbReference type="GO" id="GO:0046872">
    <property type="term" value="F:metal ion binding"/>
    <property type="evidence" value="ECO:0007669"/>
    <property type="project" value="InterPro"/>
</dbReference>
<evidence type="ECO:0000256" key="4">
    <source>
        <dbReference type="ARBA" id="ARBA00023285"/>
    </source>
</evidence>
<organism evidence="6">
    <name type="scientific">Acetithermum autotrophicum</name>
    <dbReference type="NCBI Taxonomy" id="1446466"/>
    <lineage>
        <taxon>Bacteria</taxon>
        <taxon>Candidatus Bipolaricaulota</taxon>
        <taxon>Candidatus Acetithermum</taxon>
    </lineage>
</organism>
<dbReference type="InterPro" id="IPR016176">
    <property type="entry name" value="Cbl-dep_enz_cat"/>
</dbReference>
<protein>
    <submittedName>
        <fullName evidence="6">Cobalamin B12-binding domain-containing protein</fullName>
    </submittedName>
</protein>
<accession>H5SRD2</accession>
<reference evidence="6" key="1">
    <citation type="journal article" date="2005" name="Environ. Microbiol.">
        <title>Genetic and functional properties of uncultivated thermophilic crenarchaeotes from a subsurface gold mine as revealed by analysis of genome fragments.</title>
        <authorList>
            <person name="Nunoura T."/>
            <person name="Hirayama H."/>
            <person name="Takami H."/>
            <person name="Oida H."/>
            <person name="Nishi S."/>
            <person name="Shimamura S."/>
            <person name="Suzuki Y."/>
            <person name="Inagaki F."/>
            <person name="Takai K."/>
            <person name="Nealson K.H."/>
            <person name="Horikoshi K."/>
        </authorList>
    </citation>
    <scope>NUCLEOTIDE SEQUENCE</scope>
</reference>
<dbReference type="PROSITE" id="PS51332">
    <property type="entry name" value="B12_BINDING"/>
    <property type="match status" value="1"/>
</dbReference>
<evidence type="ECO:0000259" key="5">
    <source>
        <dbReference type="PROSITE" id="PS51332"/>
    </source>
</evidence>
<keyword evidence="2" id="KW-0846">Cobalamin</keyword>
<dbReference type="Gene3D" id="3.40.50.280">
    <property type="entry name" value="Cobalamin-binding domain"/>
    <property type="match status" value="1"/>
</dbReference>
<evidence type="ECO:0000256" key="2">
    <source>
        <dbReference type="ARBA" id="ARBA00022628"/>
    </source>
</evidence>
<proteinExistence type="predicted"/>
<dbReference type="InterPro" id="IPR006158">
    <property type="entry name" value="Cobalamin-bd"/>
</dbReference>
<gene>
    <name evidence="6" type="ORF">HGMM_OP2C197</name>
</gene>
<name>H5SRD2_ACEAU</name>
<keyword evidence="4" id="KW-0170">Cobalt</keyword>
<dbReference type="SUPFAM" id="SSF52242">
    <property type="entry name" value="Cobalamin (vitamin B12)-binding domain"/>
    <property type="match status" value="1"/>
</dbReference>
<keyword evidence="3" id="KW-0413">Isomerase</keyword>
<evidence type="ECO:0000313" key="6">
    <source>
        <dbReference type="EMBL" id="BAL58649.1"/>
    </source>
</evidence>
<comment type="cofactor">
    <cofactor evidence="1">
        <name>adenosylcob(III)alamin</name>
        <dbReference type="ChEBI" id="CHEBI:18408"/>
    </cofactor>
</comment>